<keyword evidence="2" id="KW-1185">Reference proteome</keyword>
<accession>A0ABS2KMA8</accession>
<gene>
    <name evidence="1" type="ORF">ISS99_22365</name>
</gene>
<dbReference type="RefSeq" id="WP_204633799.1">
    <property type="nucleotide sequence ID" value="NZ_BSOC01000001.1"/>
</dbReference>
<evidence type="ECO:0000313" key="2">
    <source>
        <dbReference type="Proteomes" id="UP001430193"/>
    </source>
</evidence>
<dbReference type="EMBL" id="JADIKF010000040">
    <property type="protein sequence ID" value="MBM7132285.1"/>
    <property type="molecule type" value="Genomic_DNA"/>
</dbReference>
<organism evidence="1 2">
    <name type="scientific">Dyella mobilis</name>
    <dbReference type="NCBI Taxonomy" id="1849582"/>
    <lineage>
        <taxon>Bacteria</taxon>
        <taxon>Pseudomonadati</taxon>
        <taxon>Pseudomonadota</taxon>
        <taxon>Gammaproteobacteria</taxon>
        <taxon>Lysobacterales</taxon>
        <taxon>Rhodanobacteraceae</taxon>
        <taxon>Dyella</taxon>
    </lineage>
</organism>
<proteinExistence type="predicted"/>
<name>A0ABS2KMA8_9GAMM</name>
<evidence type="ECO:0008006" key="3">
    <source>
        <dbReference type="Google" id="ProtNLM"/>
    </source>
</evidence>
<evidence type="ECO:0000313" key="1">
    <source>
        <dbReference type="EMBL" id="MBM7132285.1"/>
    </source>
</evidence>
<protein>
    <recommendedName>
        <fullName evidence="3">Polymerase nucleotidyl transferase domain-containing protein</fullName>
    </recommendedName>
</protein>
<comment type="caution">
    <text evidence="1">The sequence shown here is derived from an EMBL/GenBank/DDBJ whole genome shotgun (WGS) entry which is preliminary data.</text>
</comment>
<dbReference type="Proteomes" id="UP001430193">
    <property type="component" value="Unassembled WGS sequence"/>
</dbReference>
<sequence length="194" mass="22157">MAQIDRADLMRQGFKSGVPLPKLAIRTLLLSPTYAFEQHHQTGFEITERVAEFFSVSVRAVHACGSAKLGFSPVKRTPFLPTESDLDLAIIDHDCFTRYLEIVIRETEQYRDLRGFQQGNYLSFSKYIAKGIFRPDFMPASEARKKWFAFFGKLSQEYSGLFLKISAGIYLSDSSFELKQSEALKSFLEDERGL</sequence>
<reference evidence="1" key="1">
    <citation type="submission" date="2020-10" db="EMBL/GenBank/DDBJ databases">
        <title>Phylogeny of dyella-like bacteria.</title>
        <authorList>
            <person name="Fu J."/>
        </authorList>
    </citation>
    <scope>NUCLEOTIDE SEQUENCE</scope>
    <source>
        <strain evidence="1">DHON07</strain>
    </source>
</reference>